<dbReference type="Pfam" id="PF11575">
    <property type="entry name" value="FhuF_C"/>
    <property type="match status" value="1"/>
</dbReference>
<feature type="domain" description="Ferric siderophore reductase C-terminal" evidence="1">
    <location>
        <begin position="223"/>
        <end position="243"/>
    </location>
</feature>
<name>A0ABX8EI34_9ACTN</name>
<evidence type="ECO:0000313" key="3">
    <source>
        <dbReference type="Proteomes" id="UP000679307"/>
    </source>
</evidence>
<sequence length="249" mass="26362">MTITQAEHVHARLAELGPFVGHDPLPPNGVADGWRPCAELLRSAAWIEQLVERTRIGLALGGSVAEVDVEDRVAASTAHLGVLARLVSPAVALTALTRHAPDLGAHLWFRFDKHRLQARLDYAGLVDDAAWARADDSMTGPLVRALLLPFGDLLAGTTGLTPVIVLGNTASALRGAVTVLRGASPAVGSVAEQLVGDLLTVSELSGSWVVAPDGPAGRIRWRRQSCCLFYRIPGAGLCGDCVLTRVPRR</sequence>
<dbReference type="EMBL" id="CP075371">
    <property type="protein sequence ID" value="QVT79261.1"/>
    <property type="molecule type" value="Genomic_DNA"/>
</dbReference>
<protein>
    <recommendedName>
        <fullName evidence="1">Ferric siderophore reductase C-terminal domain-containing protein</fullName>
    </recommendedName>
</protein>
<dbReference type="RefSeq" id="WP_214058736.1">
    <property type="nucleotide sequence ID" value="NZ_BAAAHS010000012.1"/>
</dbReference>
<dbReference type="Proteomes" id="UP000679307">
    <property type="component" value="Chromosome"/>
</dbReference>
<dbReference type="InterPro" id="IPR024726">
    <property type="entry name" value="FhuF_C"/>
</dbReference>
<reference evidence="2 3" key="1">
    <citation type="submission" date="2021-05" db="EMBL/GenBank/DDBJ databases">
        <title>Complete genome of Nocardioides aquaticus KCTC 9944T isolated from meromictic and hypersaline Ekho Lake, Antarctica.</title>
        <authorList>
            <person name="Hwang K."/>
            <person name="Kim K.M."/>
            <person name="Choe H."/>
        </authorList>
    </citation>
    <scope>NUCLEOTIDE SEQUENCE [LARGE SCALE GENOMIC DNA]</scope>
    <source>
        <strain evidence="2 3">KCTC 9944</strain>
    </source>
</reference>
<evidence type="ECO:0000259" key="1">
    <source>
        <dbReference type="Pfam" id="PF11575"/>
    </source>
</evidence>
<proteinExistence type="predicted"/>
<evidence type="ECO:0000313" key="2">
    <source>
        <dbReference type="EMBL" id="QVT79261.1"/>
    </source>
</evidence>
<accession>A0ABX8EI34</accession>
<gene>
    <name evidence="2" type="ORF">ENKNEFLB_01642</name>
</gene>
<keyword evidence="3" id="KW-1185">Reference proteome</keyword>
<organism evidence="2 3">
    <name type="scientific">Nocardioides aquaticus</name>
    <dbReference type="NCBI Taxonomy" id="160826"/>
    <lineage>
        <taxon>Bacteria</taxon>
        <taxon>Bacillati</taxon>
        <taxon>Actinomycetota</taxon>
        <taxon>Actinomycetes</taxon>
        <taxon>Propionibacteriales</taxon>
        <taxon>Nocardioidaceae</taxon>
        <taxon>Nocardioides</taxon>
    </lineage>
</organism>